<dbReference type="GO" id="GO:0005829">
    <property type="term" value="C:cytosol"/>
    <property type="evidence" value="ECO:0007669"/>
    <property type="project" value="TreeGrafter"/>
</dbReference>
<dbReference type="GO" id="GO:0008477">
    <property type="term" value="F:purine nucleosidase activity"/>
    <property type="evidence" value="ECO:0007669"/>
    <property type="project" value="TreeGrafter"/>
</dbReference>
<keyword evidence="1 4" id="KW-0378">Hydrolase</keyword>
<keyword evidence="2" id="KW-0326">Glycosidase</keyword>
<dbReference type="PATRIC" id="fig|1618994.3.peg.938"/>
<protein>
    <submittedName>
        <fullName evidence="4">Inosine-uridine preferring nucleoside hydrolase protein</fullName>
    </submittedName>
</protein>
<evidence type="ECO:0000313" key="5">
    <source>
        <dbReference type="Proteomes" id="UP000034795"/>
    </source>
</evidence>
<dbReference type="PANTHER" id="PTHR12304">
    <property type="entry name" value="INOSINE-URIDINE PREFERRING NUCLEOSIDE HYDROLASE"/>
    <property type="match status" value="1"/>
</dbReference>
<dbReference type="Proteomes" id="UP000034795">
    <property type="component" value="Unassembled WGS sequence"/>
</dbReference>
<dbReference type="STRING" id="1618994.UX57_C0018G0018"/>
<gene>
    <name evidence="4" type="ORF">UX57_C0018G0018</name>
</gene>
<reference evidence="4 5" key="1">
    <citation type="journal article" date="2015" name="Nature">
        <title>rRNA introns, odd ribosomes, and small enigmatic genomes across a large radiation of phyla.</title>
        <authorList>
            <person name="Brown C.T."/>
            <person name="Hug L.A."/>
            <person name="Thomas B.C."/>
            <person name="Sharon I."/>
            <person name="Castelle C.J."/>
            <person name="Singh A."/>
            <person name="Wilkins M.J."/>
            <person name="Williams K.H."/>
            <person name="Banfield J.F."/>
        </authorList>
    </citation>
    <scope>NUCLEOTIDE SEQUENCE [LARGE SCALE GENOMIC DNA]</scope>
</reference>
<feature type="domain" description="Inosine/uridine-preferring nucleoside hydrolase" evidence="3">
    <location>
        <begin position="6"/>
        <end position="295"/>
    </location>
</feature>
<dbReference type="Gene3D" id="3.90.245.10">
    <property type="entry name" value="Ribonucleoside hydrolase-like"/>
    <property type="match status" value="1"/>
</dbReference>
<dbReference type="EMBL" id="LCMS01000018">
    <property type="protein sequence ID" value="KKU40379.1"/>
    <property type="molecule type" value="Genomic_DNA"/>
</dbReference>
<name>A0A0G1Q5W2_9BACT</name>
<comment type="caution">
    <text evidence="4">The sequence shown here is derived from an EMBL/GenBank/DDBJ whole genome shotgun (WGS) entry which is preliminary data.</text>
</comment>
<dbReference type="InterPro" id="IPR023186">
    <property type="entry name" value="IUNH"/>
</dbReference>
<dbReference type="InterPro" id="IPR001910">
    <property type="entry name" value="Inosine/uridine_hydrolase_dom"/>
</dbReference>
<dbReference type="PANTHER" id="PTHR12304:SF4">
    <property type="entry name" value="URIDINE NUCLEOSIDASE"/>
    <property type="match status" value="1"/>
</dbReference>
<dbReference type="AlphaFoldDB" id="A0A0G1Q5W2"/>
<evidence type="ECO:0000259" key="3">
    <source>
        <dbReference type="Pfam" id="PF01156"/>
    </source>
</evidence>
<evidence type="ECO:0000256" key="1">
    <source>
        <dbReference type="ARBA" id="ARBA00022801"/>
    </source>
</evidence>
<evidence type="ECO:0000256" key="2">
    <source>
        <dbReference type="ARBA" id="ARBA00023295"/>
    </source>
</evidence>
<organism evidence="4 5">
    <name type="scientific">Candidatus Uhrbacteria bacterium GW2011_GWE2_46_68</name>
    <dbReference type="NCBI Taxonomy" id="1618994"/>
    <lineage>
        <taxon>Bacteria</taxon>
        <taxon>Candidatus Uhriibacteriota</taxon>
    </lineage>
</organism>
<dbReference type="InterPro" id="IPR036452">
    <property type="entry name" value="Ribo_hydro-like"/>
</dbReference>
<evidence type="ECO:0000313" key="4">
    <source>
        <dbReference type="EMBL" id="KKU40379.1"/>
    </source>
</evidence>
<dbReference type="SUPFAM" id="SSF53590">
    <property type="entry name" value="Nucleoside hydrolase"/>
    <property type="match status" value="1"/>
</dbReference>
<dbReference type="Pfam" id="PF01156">
    <property type="entry name" value="IU_nuc_hydro"/>
    <property type="match status" value="1"/>
</dbReference>
<dbReference type="GO" id="GO:0006152">
    <property type="term" value="P:purine nucleoside catabolic process"/>
    <property type="evidence" value="ECO:0007669"/>
    <property type="project" value="TreeGrafter"/>
</dbReference>
<proteinExistence type="predicted"/>
<accession>A0A0G1Q5W2</accession>
<sequence length="304" mass="33423">MKKRKIIIDTDPGHDDALAIMLIEKSELFDILAITTVAGNSTIQNTTNNARYVLDLIGSNTPLYSGAAAPLKIKLVQADVHGPSGLAGVTITRQEGLTGNAVDRIIEIVKNNPKQVSILTLGPLTNLAEALQKDETIVPLIQEVIMMGGAIAVPGNKNRVAEFNIFVDPDAADIVFNAPVKKTLIPLDACNEVFLTLDDFEQLKDSQLYKPIRAMMTHYIEGIQAFEKTTGALMYDPLAAYFLINPSSYITELMDVQIETQSELTRGMTVADRRTWGEKHLNILVAKSADRIAFVKDFLEILNR</sequence>